<gene>
    <name evidence="1" type="ORF">SMTD_LOCUS8859</name>
</gene>
<evidence type="ECO:0000313" key="1">
    <source>
        <dbReference type="EMBL" id="VDP46831.1"/>
    </source>
</evidence>
<proteinExistence type="predicted"/>
<name>A0A183P3C4_9TREM</name>
<keyword evidence="2" id="KW-1185">Reference proteome</keyword>
<dbReference type="EMBL" id="UZAL01029232">
    <property type="protein sequence ID" value="VDP46831.1"/>
    <property type="molecule type" value="Genomic_DNA"/>
</dbReference>
<organism evidence="1 2">
    <name type="scientific">Schistosoma mattheei</name>
    <dbReference type="NCBI Taxonomy" id="31246"/>
    <lineage>
        <taxon>Eukaryota</taxon>
        <taxon>Metazoa</taxon>
        <taxon>Spiralia</taxon>
        <taxon>Lophotrochozoa</taxon>
        <taxon>Platyhelminthes</taxon>
        <taxon>Trematoda</taxon>
        <taxon>Digenea</taxon>
        <taxon>Strigeidida</taxon>
        <taxon>Schistosomatoidea</taxon>
        <taxon>Schistosomatidae</taxon>
        <taxon>Schistosoma</taxon>
    </lineage>
</organism>
<sequence length="86" mass="10231">MLEDVESFTYLGSIIDEQRGSDADAGEDWQSKGRIPTIEEHMELKTTFDQYQGQNLQYQRQNSSTVWSWNLENYYNRHQEDSSIYK</sequence>
<accession>A0A183P3C4</accession>
<reference evidence="1 2" key="1">
    <citation type="submission" date="2018-11" db="EMBL/GenBank/DDBJ databases">
        <authorList>
            <consortium name="Pathogen Informatics"/>
        </authorList>
    </citation>
    <scope>NUCLEOTIDE SEQUENCE [LARGE SCALE GENOMIC DNA]</scope>
    <source>
        <strain>Denwood</strain>
        <strain evidence="2">Zambia</strain>
    </source>
</reference>
<protein>
    <submittedName>
        <fullName evidence="1">Uncharacterized protein</fullName>
    </submittedName>
</protein>
<dbReference type="AlphaFoldDB" id="A0A183P3C4"/>
<dbReference type="Proteomes" id="UP000269396">
    <property type="component" value="Unassembled WGS sequence"/>
</dbReference>
<evidence type="ECO:0000313" key="2">
    <source>
        <dbReference type="Proteomes" id="UP000269396"/>
    </source>
</evidence>